<evidence type="ECO:0000313" key="5">
    <source>
        <dbReference type="EMBL" id="MPR23745.1"/>
    </source>
</evidence>
<comment type="similarity">
    <text evidence="2">Belongs to the bacterial solute-binding protein 2 family.</text>
</comment>
<organism evidence="5 6">
    <name type="scientific">Microvirga tunisiensis</name>
    <dbReference type="NCBI Taxonomy" id="2108360"/>
    <lineage>
        <taxon>Bacteria</taxon>
        <taxon>Pseudomonadati</taxon>
        <taxon>Pseudomonadota</taxon>
        <taxon>Alphaproteobacteria</taxon>
        <taxon>Hyphomicrobiales</taxon>
        <taxon>Methylobacteriaceae</taxon>
        <taxon>Microvirga</taxon>
    </lineage>
</organism>
<dbReference type="Proteomes" id="UP000403266">
    <property type="component" value="Unassembled WGS sequence"/>
</dbReference>
<dbReference type="InterPro" id="IPR025997">
    <property type="entry name" value="SBP_2_dom"/>
</dbReference>
<dbReference type="PANTHER" id="PTHR46847">
    <property type="entry name" value="D-ALLOSE-BINDING PERIPLASMIC PROTEIN-RELATED"/>
    <property type="match status" value="1"/>
</dbReference>
<dbReference type="EMBL" id="VOSK01000001">
    <property type="protein sequence ID" value="MPR23745.1"/>
    <property type="molecule type" value="Genomic_DNA"/>
</dbReference>
<name>A0A5N7MA33_9HYPH</name>
<comment type="subcellular location">
    <subcellularLocation>
        <location evidence="1">Cell envelope</location>
    </subcellularLocation>
</comment>
<dbReference type="OrthoDB" id="9342512at2"/>
<proteinExistence type="inferred from homology"/>
<sequence>MALRSSTRIFASGGPAMLQNMTRRATRTSTIANEAESKTETSRRRIERHTVRSLFGGAAILALAGMNAPANAADPDFSQYIEITRNAQTTPSWPGPTEPAPAPKNKFIVEISCTHAVEGCKKNSEAIEDVAKRLGWRYKIIVVSDATGFDAAVMTGINAGADGIILNGIDTKLISGGIASAKAKMIPIVSPQLLNEVGPYGVDADVSSDAAEVGKIIAAEAIANHNGKMHVLMLNIAEWQLPARIMKGVKATLDGCSKCQITYATPIDFTSSVIGTTLPQQVVAAIRRDPKINVIIEGIDPMANFIIPALDAAGMRDKVKMYSSLANPGPLQLMREGNVLVADVGVSLKWGVWGAIDQMIRIMNGQPTVHQVVPVQLLTMEVPDSLPAPGTAYTSDASGFAEKYLTLWGIK</sequence>
<evidence type="ECO:0000259" key="4">
    <source>
        <dbReference type="Pfam" id="PF13407"/>
    </source>
</evidence>
<dbReference type="SUPFAM" id="SSF53822">
    <property type="entry name" value="Periplasmic binding protein-like I"/>
    <property type="match status" value="1"/>
</dbReference>
<dbReference type="PANTHER" id="PTHR46847:SF1">
    <property type="entry name" value="D-ALLOSE-BINDING PERIPLASMIC PROTEIN-RELATED"/>
    <property type="match status" value="1"/>
</dbReference>
<keyword evidence="3" id="KW-0732">Signal</keyword>
<protein>
    <submittedName>
        <fullName evidence="5">Sugar ABC transporter substrate-binding protein</fullName>
    </submittedName>
</protein>
<reference evidence="5 6" key="1">
    <citation type="journal article" date="2019" name="Syst. Appl. Microbiol.">
        <title>Microvirga tunisiensis sp. nov., a root nodule symbiotic bacterium isolated from Lupinus micranthus and L. luteus grown in Northern Tunisia.</title>
        <authorList>
            <person name="Msaddak A."/>
            <person name="Rejili M."/>
            <person name="Duran D."/>
            <person name="Mars M."/>
            <person name="Palacios J.M."/>
            <person name="Ruiz-Argueso T."/>
            <person name="Rey L."/>
            <person name="Imperial J."/>
        </authorList>
    </citation>
    <scope>NUCLEOTIDE SEQUENCE [LARGE SCALE GENOMIC DNA]</scope>
    <source>
        <strain evidence="5 6">Lmie10</strain>
    </source>
</reference>
<dbReference type="Pfam" id="PF13407">
    <property type="entry name" value="Peripla_BP_4"/>
    <property type="match status" value="1"/>
</dbReference>
<dbReference type="GO" id="GO:0030246">
    <property type="term" value="F:carbohydrate binding"/>
    <property type="evidence" value="ECO:0007669"/>
    <property type="project" value="UniProtKB-ARBA"/>
</dbReference>
<evidence type="ECO:0000256" key="3">
    <source>
        <dbReference type="ARBA" id="ARBA00022729"/>
    </source>
</evidence>
<evidence type="ECO:0000313" key="6">
    <source>
        <dbReference type="Proteomes" id="UP000403266"/>
    </source>
</evidence>
<accession>A0A5N7MA33</accession>
<keyword evidence="6" id="KW-1185">Reference proteome</keyword>
<evidence type="ECO:0000256" key="2">
    <source>
        <dbReference type="ARBA" id="ARBA00007639"/>
    </source>
</evidence>
<dbReference type="InterPro" id="IPR028082">
    <property type="entry name" value="Peripla_BP_I"/>
</dbReference>
<comment type="caution">
    <text evidence="5">The sequence shown here is derived from an EMBL/GenBank/DDBJ whole genome shotgun (WGS) entry which is preliminary data.</text>
</comment>
<dbReference type="Gene3D" id="3.40.50.2300">
    <property type="match status" value="2"/>
</dbReference>
<gene>
    <name evidence="5" type="ORF">FS320_00550</name>
</gene>
<feature type="domain" description="Periplasmic binding protein" evidence="4">
    <location>
        <begin position="125"/>
        <end position="365"/>
    </location>
</feature>
<evidence type="ECO:0000256" key="1">
    <source>
        <dbReference type="ARBA" id="ARBA00004196"/>
    </source>
</evidence>
<dbReference type="GO" id="GO:0030313">
    <property type="term" value="C:cell envelope"/>
    <property type="evidence" value="ECO:0007669"/>
    <property type="project" value="UniProtKB-SubCell"/>
</dbReference>
<dbReference type="AlphaFoldDB" id="A0A5N7MA33"/>